<protein>
    <submittedName>
        <fullName evidence="2">Uncharacterized protein</fullName>
    </submittedName>
</protein>
<feature type="transmembrane region" description="Helical" evidence="1">
    <location>
        <begin position="21"/>
        <end position="40"/>
    </location>
</feature>
<dbReference type="EMBL" id="JAOZFE010000001">
    <property type="protein sequence ID" value="MCW0952512.1"/>
    <property type="molecule type" value="Genomic_DNA"/>
</dbReference>
<dbReference type="Proteomes" id="UP001526225">
    <property type="component" value="Unassembled WGS sequence"/>
</dbReference>
<dbReference type="InterPro" id="IPR046664">
    <property type="entry name" value="DUF6773"/>
</dbReference>
<name>A0ABT3E277_9LACO</name>
<reference evidence="2 3" key="1">
    <citation type="submission" date="2022-10" db="EMBL/GenBank/DDBJ databases">
        <title>Weissella fermenti sp. nov., isolated from fermented cabbage.</title>
        <authorList>
            <person name="Lee J.K."/>
            <person name="Baek J.H."/>
            <person name="Choi D.G."/>
            <person name="Kim J.M."/>
            <person name="Jeon C.O."/>
        </authorList>
    </citation>
    <scope>NUCLEOTIDE SEQUENCE [LARGE SCALE GENOMIC DNA]</scope>
    <source>
        <strain evidence="2 3">KACC 18534</strain>
    </source>
</reference>
<keyword evidence="1" id="KW-0812">Transmembrane</keyword>
<proteinExistence type="predicted"/>
<evidence type="ECO:0000313" key="3">
    <source>
        <dbReference type="Proteomes" id="UP001526225"/>
    </source>
</evidence>
<dbReference type="Pfam" id="PF20563">
    <property type="entry name" value="DUF6773"/>
    <property type="match status" value="1"/>
</dbReference>
<comment type="caution">
    <text evidence="2">The sequence shown here is derived from an EMBL/GenBank/DDBJ whole genome shotgun (WGS) entry which is preliminary data.</text>
</comment>
<feature type="transmembrane region" description="Helical" evidence="1">
    <location>
        <begin position="113"/>
        <end position="140"/>
    </location>
</feature>
<evidence type="ECO:0000313" key="2">
    <source>
        <dbReference type="EMBL" id="MCW0952512.1"/>
    </source>
</evidence>
<gene>
    <name evidence="2" type="ORF">OIT44_00180</name>
</gene>
<keyword evidence="3" id="KW-1185">Reference proteome</keyword>
<feature type="transmembrane region" description="Helical" evidence="1">
    <location>
        <begin position="81"/>
        <end position="101"/>
    </location>
</feature>
<sequence length="157" mass="17679">MFTNKDERVTATLQRLYTAGFWLILTVTVIYVVLMSAMLKAPYHEYAFAIYLLAGIILYIAVAPILVGIIEKETMSIKTGLLSSSICGLIVGIIVTINNLANYASHYKNEQVFMLIPIFIISALSAMVITMMIIVPILLLNNWRQNEIERNLDDSEF</sequence>
<accession>A0ABT3E277</accession>
<keyword evidence="1" id="KW-0472">Membrane</keyword>
<evidence type="ECO:0000256" key="1">
    <source>
        <dbReference type="SAM" id="Phobius"/>
    </source>
</evidence>
<feature type="transmembrane region" description="Helical" evidence="1">
    <location>
        <begin position="46"/>
        <end position="69"/>
    </location>
</feature>
<organism evidence="2 3">
    <name type="scientific">Weissella ceti</name>
    <dbReference type="NCBI Taxonomy" id="759620"/>
    <lineage>
        <taxon>Bacteria</taxon>
        <taxon>Bacillati</taxon>
        <taxon>Bacillota</taxon>
        <taxon>Bacilli</taxon>
        <taxon>Lactobacillales</taxon>
        <taxon>Lactobacillaceae</taxon>
        <taxon>Weissella</taxon>
    </lineage>
</organism>
<dbReference type="RefSeq" id="WP_213408747.1">
    <property type="nucleotide sequence ID" value="NZ_CP074441.1"/>
</dbReference>
<keyword evidence="1" id="KW-1133">Transmembrane helix</keyword>